<gene>
    <name evidence="2" type="ORF">LCGC14_2426560</name>
</gene>
<feature type="domain" description="Macro" evidence="1">
    <location>
        <begin position="15"/>
        <end position="124"/>
    </location>
</feature>
<protein>
    <recommendedName>
        <fullName evidence="1">Macro domain-containing protein</fullName>
    </recommendedName>
</protein>
<name>A0A0F9EHA7_9ZZZZ</name>
<dbReference type="PANTHER" id="PTHR11106">
    <property type="entry name" value="GANGLIOSIDE INDUCED DIFFERENTIATION ASSOCIATED PROTEIN 2-RELATED"/>
    <property type="match status" value="1"/>
</dbReference>
<dbReference type="InterPro" id="IPR002589">
    <property type="entry name" value="Macro_dom"/>
</dbReference>
<dbReference type="SMART" id="SM00506">
    <property type="entry name" value="A1pp"/>
    <property type="match status" value="1"/>
</dbReference>
<dbReference type="InterPro" id="IPR043472">
    <property type="entry name" value="Macro_dom-like"/>
</dbReference>
<dbReference type="PANTHER" id="PTHR11106:SF27">
    <property type="entry name" value="MACRO DOMAIN-CONTAINING PROTEIN"/>
    <property type="match status" value="1"/>
</dbReference>
<dbReference type="EMBL" id="LAZR01037017">
    <property type="protein sequence ID" value="KKL23323.1"/>
    <property type="molecule type" value="Genomic_DNA"/>
</dbReference>
<proteinExistence type="predicted"/>
<feature type="non-terminal residue" evidence="2">
    <location>
        <position position="124"/>
    </location>
</feature>
<organism evidence="2">
    <name type="scientific">marine sediment metagenome</name>
    <dbReference type="NCBI Taxonomy" id="412755"/>
    <lineage>
        <taxon>unclassified sequences</taxon>
        <taxon>metagenomes</taxon>
        <taxon>ecological metagenomes</taxon>
    </lineage>
</organism>
<dbReference type="AlphaFoldDB" id="A0A0F9EHA7"/>
<evidence type="ECO:0000259" key="1">
    <source>
        <dbReference type="PROSITE" id="PS51154"/>
    </source>
</evidence>
<evidence type="ECO:0000313" key="2">
    <source>
        <dbReference type="EMBL" id="KKL23323.1"/>
    </source>
</evidence>
<dbReference type="PROSITE" id="PS51154">
    <property type="entry name" value="MACRO"/>
    <property type="match status" value="1"/>
</dbReference>
<dbReference type="SUPFAM" id="SSF52949">
    <property type="entry name" value="Macro domain-like"/>
    <property type="match status" value="1"/>
</dbReference>
<dbReference type="Gene3D" id="3.40.220.10">
    <property type="entry name" value="Leucine Aminopeptidase, subunit E, domain 1"/>
    <property type="match status" value="1"/>
</dbReference>
<sequence length="124" mass="13720">MLIEPNNINNLEFSTMNNINERTMFINMELEKGDITKLEVDAIVNAAHDHLTGGGGVDGAIHKAAGQKLLGECLNLYGCPEGEARITGAYNMLCKYIIHTVGPVWTYNSLKETYKEILGKCYLI</sequence>
<comment type="caution">
    <text evidence="2">The sequence shown here is derived from an EMBL/GenBank/DDBJ whole genome shotgun (WGS) entry which is preliminary data.</text>
</comment>
<accession>A0A0F9EHA7</accession>
<dbReference type="Pfam" id="PF01661">
    <property type="entry name" value="Macro"/>
    <property type="match status" value="1"/>
</dbReference>
<reference evidence="2" key="1">
    <citation type="journal article" date="2015" name="Nature">
        <title>Complex archaea that bridge the gap between prokaryotes and eukaryotes.</title>
        <authorList>
            <person name="Spang A."/>
            <person name="Saw J.H."/>
            <person name="Jorgensen S.L."/>
            <person name="Zaremba-Niedzwiedzka K."/>
            <person name="Martijn J."/>
            <person name="Lind A.E."/>
            <person name="van Eijk R."/>
            <person name="Schleper C."/>
            <person name="Guy L."/>
            <person name="Ettema T.J."/>
        </authorList>
    </citation>
    <scope>NUCLEOTIDE SEQUENCE</scope>
</reference>